<sequence length="1018" mass="113493">MKKLCMCRCLLLTLLLGTLVNFSLYAQNAVTGSVKDESSNPLAGVSVQVEGTTIGTKTDENGQYTISVPDGDAVLVFSFVGYSPEKVTVGTQRRVDVTLLGSATELEEAVIVGYGTQKKVSVVAAISTMKATALRQTPASNIGIALAGRLPGLSVLQRSGVPGGEQLDFYIRGRSTINGQQPLMLVDGVERDFTALDPREVETISILKDASATAVYGVRGANGVIMVTTRRGHSGKPVIDITTEQSFQAPTRLPAIVNAYDYARLYNQVELQNGRAPVYDDVALEHYRLGDRPELYPVRDFVHEFMKDAFPMRRVNVNVGGGNDRMRYFTTVGYLFQDGIFKTEKFDEYDYDPSSKANRVNFRSNFDIDINSSLSMFLNVSGYMQKKNDPVVVPNNGAYLDDVNAYSVVIGSLLQTPSNYHNDITPDGEVLSTPLKGGNINNVPYGMLNRSGFRNTLTNQVTATLGAEQKLEFITPGLSAKVVASYDATSINQQIRQRTFQLYEAKRDPNDPDGVVYEPTGTMTNSSLSDSQAQSQWNLMNIDASVNYSRTFGMHDVTGMLLFNRYQRVINIDLPYNYVGYVGRATYGYDNRYLAEVNFGYNGSEQFAPGHKMGFFPSFSVGWVASEEDFIKDAMPWLSFAKIRASYGQVGNDNMNGARFAFLTLWNGSYESQIGNTELEWEKASKANIGLETRFFNDFSFDADVFYERRNNILIPADGLVPTGVFGTGGVFVSGIIPKVNAGEIENKGFELVGGYQKSFNPDTRLDIKVNGAFNRNKVLYLSEVLLPEDYTYRLRSTGYRLGQQWGYKTAGFFNSEDEIQNWYDQSGIGATPKLGDLKYVDTNGDGVVTEQDQVPIGNPEMPEWTFGAAFSFQIKGFDFSMMWQGVAGRSYLLTGQRIWETYNFNEWHKEAWSQERFDAGLPITYPRLEPGSNASKLPSDFWYTDGSYIRLKNAEIGYTLPQQLSKRIGATSIRLYANGLNLFTFDRYPVKYQDPEQNNELLYPVFKAYNFGLNVSF</sequence>
<gene>
    <name evidence="4" type="ORF">GCM10011386_01730</name>
</gene>
<comment type="subcellular location">
    <subcellularLocation>
        <location evidence="1">Cell outer membrane</location>
        <topology evidence="1">Multi-pass membrane protein</topology>
    </subcellularLocation>
</comment>
<name>A0ABQ1KWZ7_9SPHI</name>
<dbReference type="SUPFAM" id="SSF56935">
    <property type="entry name" value="Porins"/>
    <property type="match status" value="1"/>
</dbReference>
<dbReference type="InterPro" id="IPR023996">
    <property type="entry name" value="TonB-dep_OMP_SusC/RagA"/>
</dbReference>
<comment type="caution">
    <text evidence="4">The sequence shown here is derived from an EMBL/GenBank/DDBJ whole genome shotgun (WGS) entry which is preliminary data.</text>
</comment>
<proteinExistence type="inferred from homology"/>
<keyword evidence="2" id="KW-0732">Signal</keyword>
<dbReference type="Pfam" id="PF13715">
    <property type="entry name" value="CarbopepD_reg_2"/>
    <property type="match status" value="1"/>
</dbReference>
<dbReference type="InterPro" id="IPR012910">
    <property type="entry name" value="Plug_dom"/>
</dbReference>
<keyword evidence="1" id="KW-0472">Membrane</keyword>
<evidence type="ECO:0000313" key="5">
    <source>
        <dbReference type="Proteomes" id="UP000597338"/>
    </source>
</evidence>
<dbReference type="PROSITE" id="PS52016">
    <property type="entry name" value="TONB_DEPENDENT_REC_3"/>
    <property type="match status" value="1"/>
</dbReference>
<organism evidence="4 5">
    <name type="scientific">Parapedobacter defluvii</name>
    <dbReference type="NCBI Taxonomy" id="2045106"/>
    <lineage>
        <taxon>Bacteria</taxon>
        <taxon>Pseudomonadati</taxon>
        <taxon>Bacteroidota</taxon>
        <taxon>Sphingobacteriia</taxon>
        <taxon>Sphingobacteriales</taxon>
        <taxon>Sphingobacteriaceae</taxon>
        <taxon>Parapedobacter</taxon>
    </lineage>
</organism>
<dbReference type="Gene3D" id="2.170.130.10">
    <property type="entry name" value="TonB-dependent receptor, plug domain"/>
    <property type="match status" value="1"/>
</dbReference>
<evidence type="ECO:0000256" key="1">
    <source>
        <dbReference type="PROSITE-ProRule" id="PRU01360"/>
    </source>
</evidence>
<dbReference type="InterPro" id="IPR037066">
    <property type="entry name" value="Plug_dom_sf"/>
</dbReference>
<dbReference type="Proteomes" id="UP000597338">
    <property type="component" value="Unassembled WGS sequence"/>
</dbReference>
<dbReference type="InterPro" id="IPR023997">
    <property type="entry name" value="TonB-dep_OMP_SusC/RagA_CS"/>
</dbReference>
<reference evidence="5" key="1">
    <citation type="journal article" date="2019" name="Int. J. Syst. Evol. Microbiol.">
        <title>The Global Catalogue of Microorganisms (GCM) 10K type strain sequencing project: providing services to taxonomists for standard genome sequencing and annotation.</title>
        <authorList>
            <consortium name="The Broad Institute Genomics Platform"/>
            <consortium name="The Broad Institute Genome Sequencing Center for Infectious Disease"/>
            <person name="Wu L."/>
            <person name="Ma J."/>
        </authorList>
    </citation>
    <scope>NUCLEOTIDE SEQUENCE [LARGE SCALE GENOMIC DNA]</scope>
    <source>
        <strain evidence="5">CGMCC 1.15342</strain>
    </source>
</reference>
<keyword evidence="1" id="KW-0813">Transport</keyword>
<dbReference type="InterPro" id="IPR039426">
    <property type="entry name" value="TonB-dep_rcpt-like"/>
</dbReference>
<keyword evidence="1" id="KW-1134">Transmembrane beta strand</keyword>
<dbReference type="EMBL" id="BMIK01000001">
    <property type="protein sequence ID" value="GGC13710.1"/>
    <property type="molecule type" value="Genomic_DNA"/>
</dbReference>
<protein>
    <submittedName>
        <fullName evidence="4">SusC/RagA family TonB-linked outer membrane protein</fullName>
    </submittedName>
</protein>
<dbReference type="Gene3D" id="2.60.40.1120">
    <property type="entry name" value="Carboxypeptidase-like, regulatory domain"/>
    <property type="match status" value="1"/>
</dbReference>
<dbReference type="NCBIfam" id="TIGR04056">
    <property type="entry name" value="OMP_RagA_SusC"/>
    <property type="match status" value="1"/>
</dbReference>
<dbReference type="Pfam" id="PF07715">
    <property type="entry name" value="Plug"/>
    <property type="match status" value="1"/>
</dbReference>
<feature type="domain" description="TonB-dependent receptor plug" evidence="3">
    <location>
        <begin position="119"/>
        <end position="224"/>
    </location>
</feature>
<dbReference type="InterPro" id="IPR008969">
    <property type="entry name" value="CarboxyPept-like_regulatory"/>
</dbReference>
<dbReference type="NCBIfam" id="TIGR04057">
    <property type="entry name" value="SusC_RagA_signa"/>
    <property type="match status" value="1"/>
</dbReference>
<accession>A0ABQ1KWZ7</accession>
<feature type="chain" id="PRO_5046100819" evidence="2">
    <location>
        <begin position="27"/>
        <end position="1018"/>
    </location>
</feature>
<comment type="similarity">
    <text evidence="1">Belongs to the TonB-dependent receptor family.</text>
</comment>
<keyword evidence="1" id="KW-0998">Cell outer membrane</keyword>
<evidence type="ECO:0000256" key="2">
    <source>
        <dbReference type="SAM" id="SignalP"/>
    </source>
</evidence>
<evidence type="ECO:0000313" key="4">
    <source>
        <dbReference type="EMBL" id="GGC13710.1"/>
    </source>
</evidence>
<dbReference type="SUPFAM" id="SSF49464">
    <property type="entry name" value="Carboxypeptidase regulatory domain-like"/>
    <property type="match status" value="1"/>
</dbReference>
<keyword evidence="1" id="KW-0812">Transmembrane</keyword>
<evidence type="ECO:0000259" key="3">
    <source>
        <dbReference type="Pfam" id="PF07715"/>
    </source>
</evidence>
<keyword evidence="5" id="KW-1185">Reference proteome</keyword>
<feature type="signal peptide" evidence="2">
    <location>
        <begin position="1"/>
        <end position="26"/>
    </location>
</feature>